<dbReference type="InterPro" id="IPR046335">
    <property type="entry name" value="LacI/GalR-like_sensor"/>
</dbReference>
<evidence type="ECO:0000313" key="5">
    <source>
        <dbReference type="EMBL" id="MBD3689493.1"/>
    </source>
</evidence>
<dbReference type="GO" id="GO:0000976">
    <property type="term" value="F:transcription cis-regulatory region binding"/>
    <property type="evidence" value="ECO:0007669"/>
    <property type="project" value="TreeGrafter"/>
</dbReference>
<dbReference type="EMBL" id="JACRUO010000001">
    <property type="protein sequence ID" value="MBD3689493.1"/>
    <property type="molecule type" value="Genomic_DNA"/>
</dbReference>
<dbReference type="PANTHER" id="PTHR30146:SF109">
    <property type="entry name" value="HTH-TYPE TRANSCRIPTIONAL REGULATOR GALS"/>
    <property type="match status" value="1"/>
</dbReference>
<dbReference type="SMART" id="SM00354">
    <property type="entry name" value="HTH_LACI"/>
    <property type="match status" value="1"/>
</dbReference>
<keyword evidence="2 5" id="KW-0238">DNA-binding</keyword>
<feature type="domain" description="HTH lacI-type" evidence="4">
    <location>
        <begin position="9"/>
        <end position="63"/>
    </location>
</feature>
<dbReference type="CDD" id="cd01392">
    <property type="entry name" value="HTH_LacI"/>
    <property type="match status" value="1"/>
</dbReference>
<dbReference type="InterPro" id="IPR010982">
    <property type="entry name" value="Lambda_DNA-bd_dom_sf"/>
</dbReference>
<evidence type="ECO:0000256" key="3">
    <source>
        <dbReference type="ARBA" id="ARBA00023163"/>
    </source>
</evidence>
<keyword evidence="6" id="KW-1185">Reference proteome</keyword>
<dbReference type="Gene3D" id="3.40.50.2300">
    <property type="match status" value="2"/>
</dbReference>
<keyword evidence="3" id="KW-0804">Transcription</keyword>
<gene>
    <name evidence="5" type="ORF">H8R10_04525</name>
</gene>
<dbReference type="SUPFAM" id="SSF53822">
    <property type="entry name" value="Periplasmic binding protein-like I"/>
    <property type="match status" value="1"/>
</dbReference>
<proteinExistence type="predicted"/>
<accession>A0A8I0GDE4</accession>
<dbReference type="Gene3D" id="1.10.260.40">
    <property type="entry name" value="lambda repressor-like DNA-binding domains"/>
    <property type="match status" value="1"/>
</dbReference>
<dbReference type="PROSITE" id="PS50932">
    <property type="entry name" value="HTH_LACI_2"/>
    <property type="match status" value="1"/>
</dbReference>
<comment type="caution">
    <text evidence="5">The sequence shown here is derived from an EMBL/GenBank/DDBJ whole genome shotgun (WGS) entry which is preliminary data.</text>
</comment>
<sequence length="338" mass="36383">MTPPPDRRPSMTDVARIAGVSAQTVSRVLNEPDRVADGTRERIRAAMRELGYRRNLSARALKRARSETIGLVHTGVSSYGPLSMLDAIERAARGEGLATQVAVAGLDPDEARAALGHLLDYGIDAMVVISTHEWMGEVVRREALPIPVVAVEAGNTGSGRISVVAVDQYGGARDILEHLYARGYRRIDHIAGPVDWFDGRERARAWRDFLADHDDVTGRLHPGTWAPPAGADYVERYADDLPDAVFVANDAMALGVLHGLWRRGIDVPGRVAVAGVDDLAVSAYACPPLTSMRQPFVEVGTRVVDTLTDLMAGEPASTVVVPATLVTRASTLGEDAQR</sequence>
<evidence type="ECO:0000256" key="2">
    <source>
        <dbReference type="ARBA" id="ARBA00023125"/>
    </source>
</evidence>
<dbReference type="PROSITE" id="PS00356">
    <property type="entry name" value="HTH_LACI_1"/>
    <property type="match status" value="1"/>
</dbReference>
<dbReference type="Pfam" id="PF00356">
    <property type="entry name" value="LacI"/>
    <property type="match status" value="1"/>
</dbReference>
<name>A0A8I0GDE4_9ACTO</name>
<evidence type="ECO:0000256" key="1">
    <source>
        <dbReference type="ARBA" id="ARBA00023015"/>
    </source>
</evidence>
<organism evidence="5 6">
    <name type="scientific">Nanchangia anserum</name>
    <dbReference type="NCBI Taxonomy" id="2692125"/>
    <lineage>
        <taxon>Bacteria</taxon>
        <taxon>Bacillati</taxon>
        <taxon>Actinomycetota</taxon>
        <taxon>Actinomycetes</taxon>
        <taxon>Actinomycetales</taxon>
        <taxon>Actinomycetaceae</taxon>
        <taxon>Nanchangia</taxon>
    </lineage>
</organism>
<dbReference type="InterPro" id="IPR028082">
    <property type="entry name" value="Peripla_BP_I"/>
</dbReference>
<dbReference type="Pfam" id="PF13377">
    <property type="entry name" value="Peripla_BP_3"/>
    <property type="match status" value="1"/>
</dbReference>
<dbReference type="Proteomes" id="UP000627538">
    <property type="component" value="Unassembled WGS sequence"/>
</dbReference>
<dbReference type="PRINTS" id="PR00036">
    <property type="entry name" value="HTHLACI"/>
</dbReference>
<dbReference type="PANTHER" id="PTHR30146">
    <property type="entry name" value="LACI-RELATED TRANSCRIPTIONAL REPRESSOR"/>
    <property type="match status" value="1"/>
</dbReference>
<keyword evidence="1" id="KW-0805">Transcription regulation</keyword>
<dbReference type="AlphaFoldDB" id="A0A8I0GDE4"/>
<protein>
    <submittedName>
        <fullName evidence="5">LacI family DNA-binding transcriptional regulator</fullName>
    </submittedName>
</protein>
<dbReference type="RefSeq" id="WP_191071535.1">
    <property type="nucleotide sequence ID" value="NZ_CP060506.1"/>
</dbReference>
<reference evidence="5 6" key="1">
    <citation type="submission" date="2020-08" db="EMBL/GenBank/DDBJ databases">
        <title>Winkia gen. nov., sp. nov., isolated from faeces of the Anser albifrons in China.</title>
        <authorList>
            <person name="Liu Q."/>
        </authorList>
    </citation>
    <scope>NUCLEOTIDE SEQUENCE [LARGE SCALE GENOMIC DNA]</scope>
    <source>
        <strain evidence="5 6">C62</strain>
    </source>
</reference>
<dbReference type="GO" id="GO:0003700">
    <property type="term" value="F:DNA-binding transcription factor activity"/>
    <property type="evidence" value="ECO:0007669"/>
    <property type="project" value="TreeGrafter"/>
</dbReference>
<evidence type="ECO:0000259" key="4">
    <source>
        <dbReference type="PROSITE" id="PS50932"/>
    </source>
</evidence>
<dbReference type="SUPFAM" id="SSF47413">
    <property type="entry name" value="lambda repressor-like DNA-binding domains"/>
    <property type="match status" value="1"/>
</dbReference>
<dbReference type="CDD" id="cd01574">
    <property type="entry name" value="PBP1_LacI"/>
    <property type="match status" value="1"/>
</dbReference>
<dbReference type="InterPro" id="IPR000843">
    <property type="entry name" value="HTH_LacI"/>
</dbReference>
<evidence type="ECO:0000313" key="6">
    <source>
        <dbReference type="Proteomes" id="UP000627538"/>
    </source>
</evidence>